<evidence type="ECO:0000313" key="4">
    <source>
        <dbReference type="EMBL" id="KAJ8900566.1"/>
    </source>
</evidence>
<comment type="caution">
    <text evidence="4">The sequence shown here is derived from an EMBL/GenBank/DDBJ whole genome shotgun (WGS) entry which is preliminary data.</text>
</comment>
<reference evidence="4 5" key="1">
    <citation type="submission" date="2021-09" db="EMBL/GenBank/DDBJ databases">
        <title>Genomic insights and catalytic innovation underlie evolution of tropane alkaloids biosynthesis.</title>
        <authorList>
            <person name="Wang Y.-J."/>
            <person name="Tian T."/>
            <person name="Huang J.-P."/>
            <person name="Huang S.-X."/>
        </authorList>
    </citation>
    <scope>NUCLEOTIDE SEQUENCE [LARGE SCALE GENOMIC DNA]</scope>
    <source>
        <strain evidence="4">KIB-2018</strain>
        <tissue evidence="4">Leaf</tissue>
    </source>
</reference>
<dbReference type="InterPro" id="IPR001509">
    <property type="entry name" value="Epimerase_deHydtase"/>
</dbReference>
<evidence type="ECO:0000256" key="2">
    <source>
        <dbReference type="ARBA" id="ARBA00023002"/>
    </source>
</evidence>
<dbReference type="Gene3D" id="3.40.50.720">
    <property type="entry name" value="NAD(P)-binding Rossmann-like Domain"/>
    <property type="match status" value="1"/>
</dbReference>
<evidence type="ECO:0000313" key="5">
    <source>
        <dbReference type="Proteomes" id="UP001159364"/>
    </source>
</evidence>
<organism evidence="4 5">
    <name type="scientific">Erythroxylum novogranatense</name>
    <dbReference type="NCBI Taxonomy" id="1862640"/>
    <lineage>
        <taxon>Eukaryota</taxon>
        <taxon>Viridiplantae</taxon>
        <taxon>Streptophyta</taxon>
        <taxon>Embryophyta</taxon>
        <taxon>Tracheophyta</taxon>
        <taxon>Spermatophyta</taxon>
        <taxon>Magnoliopsida</taxon>
        <taxon>eudicotyledons</taxon>
        <taxon>Gunneridae</taxon>
        <taxon>Pentapetalae</taxon>
        <taxon>rosids</taxon>
        <taxon>fabids</taxon>
        <taxon>Malpighiales</taxon>
        <taxon>Erythroxylaceae</taxon>
        <taxon>Erythroxylum</taxon>
    </lineage>
</organism>
<dbReference type="PANTHER" id="PTHR10366">
    <property type="entry name" value="NAD DEPENDENT EPIMERASE/DEHYDRATASE"/>
    <property type="match status" value="1"/>
</dbReference>
<evidence type="ECO:0000256" key="1">
    <source>
        <dbReference type="ARBA" id="ARBA00022857"/>
    </source>
</evidence>
<sequence length="362" mass="39735">MSNVLFEQRIPNPLDNATYCRRATLQPFCSEMSATVCVTGAAGYLGSYLVKRLLQKGYTVHATTRNLGDEKKVGLLKALPQAETGLKLFEADIYKPEEFAAAVEGCEAVIHMATPLEHHSRSSQFKNTSDAAVAGVKSIVESCLRSGTVKKLIYTASVTAASPMKEDGTGFKDSMDESCWTPFHLSFPYATEFLTAYVSSKTLSEQEVLRYNGKLEVVSLACGLVGGDALVSTLPVTTGVMVSQATMNTELYHTLRFLEELMGKIPLVHVEDVCEAHIFCIDKPSITGRFLVANAYLSSADIGHYWERCNSGIATAKEYMETSGRKVEWGSTKLRDMGFEYKHDVSDILNDSLKCAREKGQP</sequence>
<dbReference type="PANTHER" id="PTHR10366:SF796">
    <property type="entry name" value="DIHYDROFLAVONOL-4-REDUCTASE-LIKE"/>
    <property type="match status" value="1"/>
</dbReference>
<dbReference type="FunFam" id="3.40.50.720:FF:000645">
    <property type="entry name" value="Anthocyanidin reductase ((2S)-flavan-3-ol-forming)"/>
    <property type="match status" value="1"/>
</dbReference>
<accession>A0AAV8UIR9</accession>
<dbReference type="Proteomes" id="UP001159364">
    <property type="component" value="Linkage Group LG08"/>
</dbReference>
<dbReference type="InterPro" id="IPR036291">
    <property type="entry name" value="NAD(P)-bd_dom_sf"/>
</dbReference>
<dbReference type="AlphaFoldDB" id="A0AAV8UIR9"/>
<keyword evidence="1" id="KW-0521">NADP</keyword>
<proteinExistence type="predicted"/>
<dbReference type="EMBL" id="JAIWQS010000008">
    <property type="protein sequence ID" value="KAJ8900566.1"/>
    <property type="molecule type" value="Genomic_DNA"/>
</dbReference>
<feature type="domain" description="NAD-dependent epimerase/dehydratase" evidence="3">
    <location>
        <begin position="36"/>
        <end position="284"/>
    </location>
</feature>
<keyword evidence="5" id="KW-1185">Reference proteome</keyword>
<dbReference type="SUPFAM" id="SSF51735">
    <property type="entry name" value="NAD(P)-binding Rossmann-fold domains"/>
    <property type="match status" value="1"/>
</dbReference>
<name>A0AAV8UIR9_9ROSI</name>
<dbReference type="Pfam" id="PF01370">
    <property type="entry name" value="Epimerase"/>
    <property type="match status" value="1"/>
</dbReference>
<keyword evidence="2" id="KW-0560">Oxidoreductase</keyword>
<dbReference type="GO" id="GO:0016616">
    <property type="term" value="F:oxidoreductase activity, acting on the CH-OH group of donors, NAD or NADP as acceptor"/>
    <property type="evidence" value="ECO:0007669"/>
    <property type="project" value="TreeGrafter"/>
</dbReference>
<protein>
    <recommendedName>
        <fullName evidence="3">NAD-dependent epimerase/dehydratase domain-containing protein</fullName>
    </recommendedName>
</protein>
<evidence type="ECO:0000259" key="3">
    <source>
        <dbReference type="Pfam" id="PF01370"/>
    </source>
</evidence>
<dbReference type="InterPro" id="IPR050425">
    <property type="entry name" value="NAD(P)_dehydrat-like"/>
</dbReference>
<gene>
    <name evidence="4" type="ORF">K2173_025343</name>
</gene>